<dbReference type="EMBL" id="JARJCW010000020">
    <property type="protein sequence ID" value="KAJ7214073.1"/>
    <property type="molecule type" value="Genomic_DNA"/>
</dbReference>
<comment type="caution">
    <text evidence="2">The sequence shown here is derived from an EMBL/GenBank/DDBJ whole genome shotgun (WGS) entry which is preliminary data.</text>
</comment>
<organism evidence="2 3">
    <name type="scientific">Mycena pura</name>
    <dbReference type="NCBI Taxonomy" id="153505"/>
    <lineage>
        <taxon>Eukaryota</taxon>
        <taxon>Fungi</taxon>
        <taxon>Dikarya</taxon>
        <taxon>Basidiomycota</taxon>
        <taxon>Agaricomycotina</taxon>
        <taxon>Agaricomycetes</taxon>
        <taxon>Agaricomycetidae</taxon>
        <taxon>Agaricales</taxon>
        <taxon>Marasmiineae</taxon>
        <taxon>Mycenaceae</taxon>
        <taxon>Mycena</taxon>
    </lineage>
</organism>
<evidence type="ECO:0000313" key="2">
    <source>
        <dbReference type="EMBL" id="KAJ7214073.1"/>
    </source>
</evidence>
<feature type="non-terminal residue" evidence="2">
    <location>
        <position position="1"/>
    </location>
</feature>
<dbReference type="InterPro" id="IPR046522">
    <property type="entry name" value="DUF6699"/>
</dbReference>
<reference evidence="2" key="1">
    <citation type="submission" date="2023-03" db="EMBL/GenBank/DDBJ databases">
        <title>Massive genome expansion in bonnet fungi (Mycena s.s.) driven by repeated elements and novel gene families across ecological guilds.</title>
        <authorList>
            <consortium name="Lawrence Berkeley National Laboratory"/>
            <person name="Harder C.B."/>
            <person name="Miyauchi S."/>
            <person name="Viragh M."/>
            <person name="Kuo A."/>
            <person name="Thoen E."/>
            <person name="Andreopoulos B."/>
            <person name="Lu D."/>
            <person name="Skrede I."/>
            <person name="Drula E."/>
            <person name="Henrissat B."/>
            <person name="Morin E."/>
            <person name="Kohler A."/>
            <person name="Barry K."/>
            <person name="LaButti K."/>
            <person name="Morin E."/>
            <person name="Salamov A."/>
            <person name="Lipzen A."/>
            <person name="Mereny Z."/>
            <person name="Hegedus B."/>
            <person name="Baldrian P."/>
            <person name="Stursova M."/>
            <person name="Weitz H."/>
            <person name="Taylor A."/>
            <person name="Grigoriev I.V."/>
            <person name="Nagy L.G."/>
            <person name="Martin F."/>
            <person name="Kauserud H."/>
        </authorList>
    </citation>
    <scope>NUCLEOTIDE SEQUENCE</scope>
    <source>
        <strain evidence="2">9144</strain>
    </source>
</reference>
<feature type="non-terminal residue" evidence="2">
    <location>
        <position position="69"/>
    </location>
</feature>
<feature type="domain" description="DUF6699" evidence="1">
    <location>
        <begin position="2"/>
        <end position="69"/>
    </location>
</feature>
<proteinExistence type="predicted"/>
<gene>
    <name evidence="2" type="ORF">GGX14DRAFT_315744</name>
</gene>
<evidence type="ECO:0000313" key="3">
    <source>
        <dbReference type="Proteomes" id="UP001219525"/>
    </source>
</evidence>
<name>A0AAD6YJ41_9AGAR</name>
<sequence length="69" mass="7679">GLRCIDVFAAIYDAYRERLRSEEAPPDADGQCARAFVQRCRASAAPAGEHRAGMRRVDVLKGRRIFDGL</sequence>
<evidence type="ECO:0000259" key="1">
    <source>
        <dbReference type="Pfam" id="PF20415"/>
    </source>
</evidence>
<protein>
    <recommendedName>
        <fullName evidence="1">DUF6699 domain-containing protein</fullName>
    </recommendedName>
</protein>
<dbReference type="AlphaFoldDB" id="A0AAD6YJ41"/>
<dbReference type="Pfam" id="PF20415">
    <property type="entry name" value="DUF6699"/>
    <property type="match status" value="1"/>
</dbReference>
<keyword evidence="3" id="KW-1185">Reference proteome</keyword>
<accession>A0AAD6YJ41</accession>
<dbReference type="Proteomes" id="UP001219525">
    <property type="component" value="Unassembled WGS sequence"/>
</dbReference>